<sequence length="1003" mass="111371">MKAFWPTSIFVLLAGAVAGTVAFADPPAKPAPELAHTQVDFNRDVRPILAARCFKCHGPDEKSRKAKLRLDMREGAEATLGKANDSEFLRRIETTDEGEVMPPPSTKIALTAKEKQTLKAWIAAGSPYAAHWSFVPPKRPPVPEITNAKVTVRNPIDAFIAARLQKEGLALSPEADRYTLIRRVYLDLIGIPPTPEEVDTFVKDRSPNAYEKVVDALLKSPRYGERWARKWLDLARYADTNGYEKDRGRSIWPYRDWVIRALNDDMPFDQFTIEQLAGDMLKVEKGAAPSLASQIATGFHRNTMLNEEGGIDPQEFRYYAITDRTSVTGTVWLGLTVGCAQCHTHKFDPITHTEYFRFFALLNNADEPELPVPTPELTKKRAEIESKIRVAQEEAIKKVAPEVLATAFDEWVSAGRKQAVKWTTVRPTKMEAAPTKLALQADDSVFASGDAQKRDLYALTLNDLPAGITAIRIEALPDSRLPDSGPGRAYYEGPKGDFLLSEFTLTTNGKPVAISGASESHVRANLGAKMALDGHPFTGWAGSGRAGVASSAVFNLAQPLTTKGAQLELLFERHYAASLGRFRLAVTTESRPVAARDLPAEVEELFTHPAESLTRAERAVLFRHWLTIAPELKSARDEINALRKQLPVPPTTLVMRERPTDHPRPTFRHHRGEFLEPKEEVRPGVPTVLPPLPKGVEVNRLTFAKWLVAPENPLTARVTVNRHWHSFFGRGLVRTLDDFGYQGEVPTNPELLDWLALEFRESGWSVKKLHRLIVTSATYRQASEVTPELLAKDSENKLLARGPRVRLEAEQIRDSALTAAGLLSTKMYGPSVFPPQPPGVTTEGTYGQLSWKVSEGEDRYRRGLYTFTKRTAPYAMSNTFDAPSGEACTARREVSNTALQALTMLNDAVLLEVAQSLGRRAAAHDGSTTERVQYLVRLCLVRPPTAEELSLLTKFYETQYARFTDDPKRAATVAGTAQEAVARAAWTATARAVLNFDEFVTRE</sequence>
<dbReference type="PANTHER" id="PTHR35889:SF3">
    <property type="entry name" value="F-BOX DOMAIN-CONTAINING PROTEIN"/>
    <property type="match status" value="1"/>
</dbReference>
<accession>A0A6P2DM17</accession>
<name>A0A6P2DM17_9BACT</name>
<dbReference type="InterPro" id="IPR011444">
    <property type="entry name" value="DUF1549"/>
</dbReference>
<dbReference type="Proteomes" id="UP000464178">
    <property type="component" value="Chromosome"/>
</dbReference>
<dbReference type="PANTHER" id="PTHR35889">
    <property type="entry name" value="CYCLOINULO-OLIGOSACCHARIDE FRUCTANOTRANSFERASE-RELATED"/>
    <property type="match status" value="1"/>
</dbReference>
<dbReference type="Pfam" id="PF07583">
    <property type="entry name" value="PSCyt2"/>
    <property type="match status" value="1"/>
</dbReference>
<dbReference type="InterPro" id="IPR036909">
    <property type="entry name" value="Cyt_c-like_dom_sf"/>
</dbReference>
<dbReference type="GO" id="GO:0020037">
    <property type="term" value="F:heme binding"/>
    <property type="evidence" value="ECO:0007669"/>
    <property type="project" value="InterPro"/>
</dbReference>
<dbReference type="Pfam" id="PF07587">
    <property type="entry name" value="PSD1"/>
    <property type="match status" value="1"/>
</dbReference>
<feature type="domain" description="Cytochrome C Planctomycete-type" evidence="4">
    <location>
        <begin position="53"/>
        <end position="104"/>
    </location>
</feature>
<dbReference type="AlphaFoldDB" id="A0A6P2DM17"/>
<evidence type="ECO:0000313" key="6">
    <source>
        <dbReference type="Proteomes" id="UP000464178"/>
    </source>
</evidence>
<evidence type="ECO:0008006" key="7">
    <source>
        <dbReference type="Google" id="ProtNLM"/>
    </source>
</evidence>
<dbReference type="InterPro" id="IPR022655">
    <property type="entry name" value="DUF1553"/>
</dbReference>
<protein>
    <recommendedName>
        <fullName evidence="7">Cytochrome c domain-containing protein</fullName>
    </recommendedName>
</protein>
<organism evidence="5 6">
    <name type="scientific">Gemmata massiliana</name>
    <dbReference type="NCBI Taxonomy" id="1210884"/>
    <lineage>
        <taxon>Bacteria</taxon>
        <taxon>Pseudomonadati</taxon>
        <taxon>Planctomycetota</taxon>
        <taxon>Planctomycetia</taxon>
        <taxon>Gemmatales</taxon>
        <taxon>Gemmataceae</taxon>
        <taxon>Gemmata</taxon>
    </lineage>
</organism>
<feature type="signal peptide" evidence="1">
    <location>
        <begin position="1"/>
        <end position="24"/>
    </location>
</feature>
<evidence type="ECO:0000259" key="3">
    <source>
        <dbReference type="Pfam" id="PF07587"/>
    </source>
</evidence>
<feature type="chain" id="PRO_5026729286" description="Cytochrome c domain-containing protein" evidence="1">
    <location>
        <begin position="25"/>
        <end position="1003"/>
    </location>
</feature>
<proteinExistence type="predicted"/>
<evidence type="ECO:0000313" key="5">
    <source>
        <dbReference type="EMBL" id="VTS03115.1"/>
    </source>
</evidence>
<dbReference type="InterPro" id="IPR011429">
    <property type="entry name" value="Cyt_c_Planctomycete-type"/>
</dbReference>
<dbReference type="EMBL" id="LR593886">
    <property type="protein sequence ID" value="VTS03115.1"/>
    <property type="molecule type" value="Genomic_DNA"/>
</dbReference>
<keyword evidence="6" id="KW-1185">Reference proteome</keyword>
<evidence type="ECO:0000259" key="4">
    <source>
        <dbReference type="Pfam" id="PF07635"/>
    </source>
</evidence>
<dbReference type="KEGG" id="gms:SOIL9_72910"/>
<evidence type="ECO:0000256" key="1">
    <source>
        <dbReference type="SAM" id="SignalP"/>
    </source>
</evidence>
<feature type="domain" description="DUF1553" evidence="3">
    <location>
        <begin position="699"/>
        <end position="956"/>
    </location>
</feature>
<dbReference type="RefSeq" id="WP_162672933.1">
    <property type="nucleotide sequence ID" value="NZ_LR593886.1"/>
</dbReference>
<dbReference type="SUPFAM" id="SSF46626">
    <property type="entry name" value="Cytochrome c"/>
    <property type="match status" value="1"/>
</dbReference>
<dbReference type="Pfam" id="PF07635">
    <property type="entry name" value="PSCyt1"/>
    <property type="match status" value="1"/>
</dbReference>
<gene>
    <name evidence="5" type="ORF">SOIL9_72910</name>
</gene>
<evidence type="ECO:0000259" key="2">
    <source>
        <dbReference type="Pfam" id="PF07583"/>
    </source>
</evidence>
<feature type="domain" description="DUF1549" evidence="2">
    <location>
        <begin position="155"/>
        <end position="366"/>
    </location>
</feature>
<dbReference type="GO" id="GO:0009055">
    <property type="term" value="F:electron transfer activity"/>
    <property type="evidence" value="ECO:0007669"/>
    <property type="project" value="InterPro"/>
</dbReference>
<keyword evidence="1" id="KW-0732">Signal</keyword>
<reference evidence="5 6" key="1">
    <citation type="submission" date="2019-05" db="EMBL/GenBank/DDBJ databases">
        <authorList>
            <consortium name="Science for Life Laboratories"/>
        </authorList>
    </citation>
    <scope>NUCLEOTIDE SEQUENCE [LARGE SCALE GENOMIC DNA]</scope>
    <source>
        <strain evidence="5">Soil9</strain>
    </source>
</reference>